<feature type="region of interest" description="Disordered" evidence="7">
    <location>
        <begin position="189"/>
        <end position="220"/>
    </location>
</feature>
<evidence type="ECO:0000313" key="8">
    <source>
        <dbReference type="EMBL" id="EUA32866.1"/>
    </source>
</evidence>
<evidence type="ECO:0000256" key="3">
    <source>
        <dbReference type="ARBA" id="ARBA00022578"/>
    </source>
</evidence>
<dbReference type="EMBL" id="JAOB01000050">
    <property type="protein sequence ID" value="EUA32866.1"/>
    <property type="molecule type" value="Genomic_DNA"/>
</dbReference>
<dbReference type="PATRIC" id="fig|1299334.3.peg.5474"/>
<comment type="similarity">
    <text evidence="2 6">Belongs to the transposase mutator family.</text>
</comment>
<name>X8AP12_MYCXE</name>
<evidence type="ECO:0000256" key="4">
    <source>
        <dbReference type="ARBA" id="ARBA00023125"/>
    </source>
</evidence>
<sequence length="220" mass="23913">MLNVVPEAGDRDGSAAPVVLAGPVSSVIDEIVREGAQQMLAAALRAEVAAYCAQFADERDENGHRLVVRNGYHEPREVTTAAGAIEVHAPRVNDKRVDPETGERVRFSSAILPPWARKTPQVEQVLPLLYLHGLSSQDFGRRWASFWARPRPVGGHDHQADPDLASRAEGVFGPRPLGCGLCVRVGRRHPRQRAPGGDQAVPAGADRGARGWPQRADRPR</sequence>
<dbReference type="GO" id="GO:0006313">
    <property type="term" value="P:DNA transposition"/>
    <property type="evidence" value="ECO:0007669"/>
    <property type="project" value="UniProtKB-UniRule"/>
</dbReference>
<evidence type="ECO:0000256" key="5">
    <source>
        <dbReference type="ARBA" id="ARBA00023172"/>
    </source>
</evidence>
<comment type="caution">
    <text evidence="8">The sequence shown here is derived from an EMBL/GenBank/DDBJ whole genome shotgun (WGS) entry which is preliminary data.</text>
</comment>
<dbReference type="GO" id="GO:0004803">
    <property type="term" value="F:transposase activity"/>
    <property type="evidence" value="ECO:0007669"/>
    <property type="project" value="UniProtKB-UniRule"/>
</dbReference>
<keyword evidence="3 6" id="KW-0815">Transposition</keyword>
<evidence type="ECO:0000256" key="1">
    <source>
        <dbReference type="ARBA" id="ARBA00002190"/>
    </source>
</evidence>
<protein>
    <recommendedName>
        <fullName evidence="6">Mutator family transposase</fullName>
    </recommendedName>
</protein>
<comment type="function">
    <text evidence="1 6">Required for the transposition of the insertion element.</text>
</comment>
<evidence type="ECO:0000256" key="2">
    <source>
        <dbReference type="ARBA" id="ARBA00010961"/>
    </source>
</evidence>
<reference evidence="8" key="1">
    <citation type="submission" date="2014-01" db="EMBL/GenBank/DDBJ databases">
        <authorList>
            <person name="Brown-Elliot B."/>
            <person name="Wallace R."/>
            <person name="Lenaerts A."/>
            <person name="Ordway D."/>
            <person name="DeGroote M.A."/>
            <person name="Parker T."/>
            <person name="Sizemore C."/>
            <person name="Tallon L.J."/>
            <person name="Sadzewicz L.K."/>
            <person name="Sengamalay N."/>
            <person name="Fraser C.M."/>
            <person name="Hine E."/>
            <person name="Shefchek K.A."/>
            <person name="Das S.P."/>
            <person name="Tettelin H."/>
        </authorList>
    </citation>
    <scope>NUCLEOTIDE SEQUENCE [LARGE SCALE GENOMIC DNA]</scope>
    <source>
        <strain evidence="8">4042</strain>
    </source>
</reference>
<dbReference type="GO" id="GO:0003677">
    <property type="term" value="F:DNA binding"/>
    <property type="evidence" value="ECO:0007669"/>
    <property type="project" value="UniProtKB-UniRule"/>
</dbReference>
<keyword evidence="6" id="KW-0814">Transposable element</keyword>
<proteinExistence type="inferred from homology"/>
<dbReference type="AlphaFoldDB" id="X8AP12"/>
<evidence type="ECO:0000256" key="6">
    <source>
        <dbReference type="RuleBase" id="RU365089"/>
    </source>
</evidence>
<dbReference type="InterPro" id="IPR001207">
    <property type="entry name" value="Transposase_mutator"/>
</dbReference>
<dbReference type="PANTHER" id="PTHR33217:SF9">
    <property type="entry name" value="MUTATOR FAMILY TRANSPOSASE"/>
    <property type="match status" value="1"/>
</dbReference>
<keyword evidence="4 6" id="KW-0238">DNA-binding</keyword>
<gene>
    <name evidence="8" type="ORF">I553_9051</name>
</gene>
<dbReference type="Pfam" id="PF00872">
    <property type="entry name" value="Transposase_mut"/>
    <property type="match status" value="1"/>
</dbReference>
<keyword evidence="5 6" id="KW-0233">DNA recombination</keyword>
<accession>X8AP12</accession>
<organism evidence="8">
    <name type="scientific">Mycobacterium xenopi 4042</name>
    <dbReference type="NCBI Taxonomy" id="1299334"/>
    <lineage>
        <taxon>Bacteria</taxon>
        <taxon>Bacillati</taxon>
        <taxon>Actinomycetota</taxon>
        <taxon>Actinomycetes</taxon>
        <taxon>Mycobacteriales</taxon>
        <taxon>Mycobacteriaceae</taxon>
        <taxon>Mycobacterium</taxon>
    </lineage>
</organism>
<dbReference type="PANTHER" id="PTHR33217">
    <property type="entry name" value="TRANSPOSASE FOR INSERTION SEQUENCE ELEMENT IS1081"/>
    <property type="match status" value="1"/>
</dbReference>
<evidence type="ECO:0000256" key="7">
    <source>
        <dbReference type="SAM" id="MobiDB-lite"/>
    </source>
</evidence>